<evidence type="ECO:0000259" key="2">
    <source>
        <dbReference type="Pfam" id="PF01370"/>
    </source>
</evidence>
<name>A0A7V2AW19_UNCEI</name>
<organism evidence="3">
    <name type="scientific">Eiseniibacteriota bacterium</name>
    <dbReference type="NCBI Taxonomy" id="2212470"/>
    <lineage>
        <taxon>Bacteria</taxon>
        <taxon>Candidatus Eiseniibacteriota</taxon>
    </lineage>
</organism>
<feature type="domain" description="NAD-dependent epimerase/dehydratase" evidence="2">
    <location>
        <begin position="5"/>
        <end position="240"/>
    </location>
</feature>
<evidence type="ECO:0000256" key="1">
    <source>
        <dbReference type="ARBA" id="ARBA00007637"/>
    </source>
</evidence>
<dbReference type="Proteomes" id="UP000886069">
    <property type="component" value="Unassembled WGS sequence"/>
</dbReference>
<dbReference type="EMBL" id="DSEC01000555">
    <property type="protein sequence ID" value="HER44323.1"/>
    <property type="molecule type" value="Genomic_DNA"/>
</dbReference>
<comment type="caution">
    <text evidence="3">The sequence shown here is derived from an EMBL/GenBank/DDBJ whole genome shotgun (WGS) entry which is preliminary data.</text>
</comment>
<comment type="similarity">
    <text evidence="1">Belongs to the NAD(P)-dependent epimerase/dehydratase family.</text>
</comment>
<dbReference type="CDD" id="cd05256">
    <property type="entry name" value="UDP_AE_SDR_e"/>
    <property type="match status" value="1"/>
</dbReference>
<dbReference type="InterPro" id="IPR036291">
    <property type="entry name" value="NAD(P)-bd_dom_sf"/>
</dbReference>
<dbReference type="PANTHER" id="PTHR43000">
    <property type="entry name" value="DTDP-D-GLUCOSE 4,6-DEHYDRATASE-RELATED"/>
    <property type="match status" value="1"/>
</dbReference>
<sequence>MARYLVTGGAGFIGSNIAERLVETGEEVVVFDNLSTGHEGNIEHFRRNIRFVKGDIRNESEVRAALEGVDYVLHQAALASVPRSIDDPVLVNEVNVGGTLTVLEESRRASVKCFVYAASSSAYGDSEVLPKREDMLPAPLSPYAVSKLVGEHYCSVYSRVYGLPTVSIRYFNVFGPRQDPASQYAAVIPIFVSHLLEGKSPTIYGDGEQSRDFTFVGNIVKANLMAAQWEGAAGQVINVACGGRYTLNELYRMLCDLTGVSIDPVYADPRPGDVKHSHADITLSEKLLGYSVETGFEEGLKRTVEWYKQSGSP</sequence>
<accession>A0A7V2AW19</accession>
<protein>
    <submittedName>
        <fullName evidence="3">SDR family oxidoreductase</fullName>
    </submittedName>
</protein>
<reference evidence="3" key="1">
    <citation type="journal article" date="2020" name="mSystems">
        <title>Genome- and Community-Level Interaction Insights into Carbon Utilization and Element Cycling Functions of Hydrothermarchaeota in Hydrothermal Sediment.</title>
        <authorList>
            <person name="Zhou Z."/>
            <person name="Liu Y."/>
            <person name="Xu W."/>
            <person name="Pan J."/>
            <person name="Luo Z.H."/>
            <person name="Li M."/>
        </authorList>
    </citation>
    <scope>NUCLEOTIDE SEQUENCE [LARGE SCALE GENOMIC DNA]</scope>
    <source>
        <strain evidence="3">SpSt-1233</strain>
    </source>
</reference>
<dbReference type="Gene3D" id="3.40.50.720">
    <property type="entry name" value="NAD(P)-binding Rossmann-like Domain"/>
    <property type="match status" value="1"/>
</dbReference>
<dbReference type="InterPro" id="IPR001509">
    <property type="entry name" value="Epimerase_deHydtase"/>
</dbReference>
<proteinExistence type="inferred from homology"/>
<dbReference type="Pfam" id="PF01370">
    <property type="entry name" value="Epimerase"/>
    <property type="match status" value="1"/>
</dbReference>
<gene>
    <name evidence="3" type="ORF">ENO08_07680</name>
</gene>
<dbReference type="SUPFAM" id="SSF51735">
    <property type="entry name" value="NAD(P)-binding Rossmann-fold domains"/>
    <property type="match status" value="1"/>
</dbReference>
<dbReference type="AlphaFoldDB" id="A0A7V2AW19"/>
<dbReference type="Gene3D" id="3.90.25.10">
    <property type="entry name" value="UDP-galactose 4-epimerase, domain 1"/>
    <property type="match status" value="1"/>
</dbReference>
<evidence type="ECO:0000313" key="3">
    <source>
        <dbReference type="EMBL" id="HER44323.1"/>
    </source>
</evidence>
<dbReference type="PRINTS" id="PR01713">
    <property type="entry name" value="NUCEPIMERASE"/>
</dbReference>